<reference evidence="3 5" key="1">
    <citation type="submission" date="2016-10" db="EMBL/GenBank/DDBJ databases">
        <authorList>
            <person name="de Groot N.N."/>
        </authorList>
    </citation>
    <scope>NUCLEOTIDE SEQUENCE [LARGE SCALE GENOMIC DNA]</scope>
    <source>
        <strain evidence="3 5">DSM 381</strain>
    </source>
</reference>
<dbReference type="Proteomes" id="UP000198861">
    <property type="component" value="Unassembled WGS sequence"/>
</dbReference>
<keyword evidence="4" id="KW-1185">Reference proteome</keyword>
<dbReference type="AlphaFoldDB" id="A0A1I4DPE9"/>
<organism evidence="3 5">
    <name type="scientific">Azotobacter beijerinckii</name>
    <dbReference type="NCBI Taxonomy" id="170623"/>
    <lineage>
        <taxon>Bacteria</taxon>
        <taxon>Pseudomonadati</taxon>
        <taxon>Pseudomonadota</taxon>
        <taxon>Gammaproteobacteria</taxon>
        <taxon>Pseudomonadales</taxon>
        <taxon>Pseudomonadaceae</taxon>
        <taxon>Azotobacter</taxon>
    </lineage>
</organism>
<name>A0A1I4DPE9_9GAMM</name>
<keyword evidence="1" id="KW-0732">Signal</keyword>
<sequence length="72" mass="7656">MTPHIIRKCLPAVRAGTLCFALCTCAVVSAGDTISAQVVSKAQFDALSRIPIVIFYGDNIPARPVRLPAQDS</sequence>
<gene>
    <name evidence="2" type="ORF">SAMN04244571_02557</name>
    <name evidence="3" type="ORF">SAMN04244574_02526</name>
</gene>
<dbReference type="Proteomes" id="UP000199579">
    <property type="component" value="Unassembled WGS sequence"/>
</dbReference>
<evidence type="ECO:0000313" key="4">
    <source>
        <dbReference type="Proteomes" id="UP000198861"/>
    </source>
</evidence>
<reference evidence="2 4" key="2">
    <citation type="submission" date="2016-10" db="EMBL/GenBank/DDBJ databases">
        <authorList>
            <person name="Varghese N."/>
            <person name="Submissions S."/>
        </authorList>
    </citation>
    <scope>NUCLEOTIDE SEQUENCE [LARGE SCALE GENOMIC DNA]</scope>
    <source>
        <strain evidence="2 4">DSM 282</strain>
    </source>
</reference>
<evidence type="ECO:0000313" key="3">
    <source>
        <dbReference type="EMBL" id="SFK95454.1"/>
    </source>
</evidence>
<evidence type="ECO:0000313" key="2">
    <source>
        <dbReference type="EMBL" id="SFB39213.1"/>
    </source>
</evidence>
<proteinExistence type="predicted"/>
<feature type="chain" id="PRO_5011653110" evidence="1">
    <location>
        <begin position="31"/>
        <end position="72"/>
    </location>
</feature>
<dbReference type="EMBL" id="FOKJ01000041">
    <property type="protein sequence ID" value="SFB39213.1"/>
    <property type="molecule type" value="Genomic_DNA"/>
</dbReference>
<evidence type="ECO:0000256" key="1">
    <source>
        <dbReference type="SAM" id="SignalP"/>
    </source>
</evidence>
<dbReference type="EMBL" id="FOSX01000038">
    <property type="protein sequence ID" value="SFK95454.1"/>
    <property type="molecule type" value="Genomic_DNA"/>
</dbReference>
<accession>A0A1I4DPE9</accession>
<feature type="signal peptide" evidence="1">
    <location>
        <begin position="1"/>
        <end position="30"/>
    </location>
</feature>
<protein>
    <submittedName>
        <fullName evidence="3">Uncharacterized protein</fullName>
    </submittedName>
</protein>
<evidence type="ECO:0000313" key="5">
    <source>
        <dbReference type="Proteomes" id="UP000199579"/>
    </source>
</evidence>